<name>A0A0F9LYX6_9ZZZZ</name>
<gene>
    <name evidence="2" type="ORF">LCGC14_1523590</name>
</gene>
<dbReference type="InterPro" id="IPR011460">
    <property type="entry name" value="Lcl_C"/>
</dbReference>
<dbReference type="Pfam" id="PF07603">
    <property type="entry name" value="Lcl_C"/>
    <property type="match status" value="1"/>
</dbReference>
<evidence type="ECO:0000313" key="2">
    <source>
        <dbReference type="EMBL" id="KKM62252.1"/>
    </source>
</evidence>
<evidence type="ECO:0000259" key="1">
    <source>
        <dbReference type="Pfam" id="PF07603"/>
    </source>
</evidence>
<dbReference type="EMBL" id="LAZR01011338">
    <property type="protein sequence ID" value="KKM62252.1"/>
    <property type="molecule type" value="Genomic_DNA"/>
</dbReference>
<accession>A0A0F9LYX6</accession>
<organism evidence="2">
    <name type="scientific">marine sediment metagenome</name>
    <dbReference type="NCBI Taxonomy" id="412755"/>
    <lineage>
        <taxon>unclassified sequences</taxon>
        <taxon>metagenomes</taxon>
        <taxon>ecological metagenomes</taxon>
    </lineage>
</organism>
<protein>
    <recommendedName>
        <fullName evidence="1">Lcl C-terminal domain-containing protein</fullName>
    </recommendedName>
</protein>
<sequence length="222" mass="25581">VSIYMRKYLLHILIISFVLLSVRIIQSAEKTHITLRSSYSVLSLSQVQSMSNISIRKKDEWGFYGHSTINHSYEKKSVNGDKVVIDHATGLMWHQSGSRNYMSWYNAKVWIRNLNISGYAGYQDWRLPTLEEAVSLLESGTRNNLYIDPVFNDEQWGIWTGDKHGSDGEWSVYFSLGNVRWRIKNRYVRPVRTMKSSAAIDKDGTIYIASTDGKLYAIGKKQ</sequence>
<feature type="domain" description="Lcl C-terminal" evidence="1">
    <location>
        <begin position="83"/>
        <end position="192"/>
    </location>
</feature>
<feature type="non-terminal residue" evidence="2">
    <location>
        <position position="1"/>
    </location>
</feature>
<dbReference type="AlphaFoldDB" id="A0A0F9LYX6"/>
<reference evidence="2" key="1">
    <citation type="journal article" date="2015" name="Nature">
        <title>Complex archaea that bridge the gap between prokaryotes and eukaryotes.</title>
        <authorList>
            <person name="Spang A."/>
            <person name="Saw J.H."/>
            <person name="Jorgensen S.L."/>
            <person name="Zaremba-Niedzwiedzka K."/>
            <person name="Martijn J."/>
            <person name="Lind A.E."/>
            <person name="van Eijk R."/>
            <person name="Schleper C."/>
            <person name="Guy L."/>
            <person name="Ettema T.J."/>
        </authorList>
    </citation>
    <scope>NUCLEOTIDE SEQUENCE</scope>
</reference>
<proteinExistence type="predicted"/>
<comment type="caution">
    <text evidence="2">The sequence shown here is derived from an EMBL/GenBank/DDBJ whole genome shotgun (WGS) entry which is preliminary data.</text>
</comment>